<dbReference type="OrthoDB" id="1122873at2"/>
<protein>
    <submittedName>
        <fullName evidence="1">DNA-binding protein</fullName>
    </submittedName>
</protein>
<organism evidence="1 2">
    <name type="scientific">Aquimarina algiphila</name>
    <dbReference type="NCBI Taxonomy" id="2047982"/>
    <lineage>
        <taxon>Bacteria</taxon>
        <taxon>Pseudomonadati</taxon>
        <taxon>Bacteroidota</taxon>
        <taxon>Flavobacteriia</taxon>
        <taxon>Flavobacteriales</taxon>
        <taxon>Flavobacteriaceae</taxon>
        <taxon>Aquimarina</taxon>
    </lineage>
</organism>
<dbReference type="SUPFAM" id="SSF46785">
    <property type="entry name" value="Winged helix' DNA-binding domain"/>
    <property type="match status" value="1"/>
</dbReference>
<evidence type="ECO:0000313" key="2">
    <source>
        <dbReference type="Proteomes" id="UP000318833"/>
    </source>
</evidence>
<name>A0A554VB80_9FLAO</name>
<dbReference type="GO" id="GO:0003677">
    <property type="term" value="F:DNA binding"/>
    <property type="evidence" value="ECO:0007669"/>
    <property type="project" value="UniProtKB-KW"/>
</dbReference>
<comment type="caution">
    <text evidence="1">The sequence shown here is derived from an EMBL/GenBank/DDBJ whole genome shotgun (WGS) entry which is preliminary data.</text>
</comment>
<dbReference type="RefSeq" id="WP_143918881.1">
    <property type="nucleotide sequence ID" value="NZ_CANMVV010000004.1"/>
</dbReference>
<dbReference type="InterPro" id="IPR036390">
    <property type="entry name" value="WH_DNA-bd_sf"/>
</dbReference>
<dbReference type="AlphaFoldDB" id="A0A554VB80"/>
<accession>A0A554VB80</accession>
<gene>
    <name evidence="1" type="ORF">FOF46_28610</name>
</gene>
<keyword evidence="2" id="KW-1185">Reference proteome</keyword>
<proteinExistence type="predicted"/>
<dbReference type="EMBL" id="VLNR01000100">
    <property type="protein sequence ID" value="TSE03737.1"/>
    <property type="molecule type" value="Genomic_DNA"/>
</dbReference>
<dbReference type="Proteomes" id="UP000318833">
    <property type="component" value="Unassembled WGS sequence"/>
</dbReference>
<evidence type="ECO:0000313" key="1">
    <source>
        <dbReference type="EMBL" id="TSE03737.1"/>
    </source>
</evidence>
<reference evidence="1 2" key="1">
    <citation type="submission" date="2019-07" db="EMBL/GenBank/DDBJ databases">
        <title>The draft genome sequence of Aquimarina algiphila M91.</title>
        <authorList>
            <person name="Meng X."/>
        </authorList>
    </citation>
    <scope>NUCLEOTIDE SEQUENCE [LARGE SCALE GENOMIC DNA]</scope>
    <source>
        <strain evidence="1 2">M91</strain>
    </source>
</reference>
<keyword evidence="1" id="KW-0238">DNA-binding</keyword>
<sequence length="115" mass="13234">MKVIIKQIELIERIDQLVRLQATGSPGALATRLGISRTNVYRLIDTMRDLNAPVEYHHGIQSFVYEKEVKFSFGFVTRELNQRESISTYGGTYIKNTIFITAYQKMVRKGYSIVV</sequence>